<dbReference type="Proteomes" id="UP001610432">
    <property type="component" value="Unassembled WGS sequence"/>
</dbReference>
<comment type="caution">
    <text evidence="2">The sequence shown here is derived from an EMBL/GenBank/DDBJ whole genome shotgun (WGS) entry which is preliminary data.</text>
</comment>
<dbReference type="GeneID" id="98145500"/>
<evidence type="ECO:0000256" key="1">
    <source>
        <dbReference type="SAM" id="MobiDB-lite"/>
    </source>
</evidence>
<feature type="compositionally biased region" description="Basic and acidic residues" evidence="1">
    <location>
        <begin position="22"/>
        <end position="37"/>
    </location>
</feature>
<protein>
    <submittedName>
        <fullName evidence="2">Uncharacterized protein</fullName>
    </submittedName>
</protein>
<gene>
    <name evidence="2" type="ORF">BJX67DRAFT_366711</name>
</gene>
<feature type="compositionally biased region" description="Basic and acidic residues" evidence="1">
    <location>
        <begin position="1"/>
        <end position="12"/>
    </location>
</feature>
<proteinExistence type="predicted"/>
<name>A0ABR4LCK0_9EURO</name>
<accession>A0ABR4LCK0</accession>
<organism evidence="2 3">
    <name type="scientific">Aspergillus lucknowensis</name>
    <dbReference type="NCBI Taxonomy" id="176173"/>
    <lineage>
        <taxon>Eukaryota</taxon>
        <taxon>Fungi</taxon>
        <taxon>Dikarya</taxon>
        <taxon>Ascomycota</taxon>
        <taxon>Pezizomycotina</taxon>
        <taxon>Eurotiomycetes</taxon>
        <taxon>Eurotiomycetidae</taxon>
        <taxon>Eurotiales</taxon>
        <taxon>Aspergillaceae</taxon>
        <taxon>Aspergillus</taxon>
        <taxon>Aspergillus subgen. Nidulantes</taxon>
    </lineage>
</organism>
<dbReference type="RefSeq" id="XP_070881240.1">
    <property type="nucleotide sequence ID" value="XM_071030428.1"/>
</dbReference>
<reference evidence="2 3" key="1">
    <citation type="submission" date="2024-07" db="EMBL/GenBank/DDBJ databases">
        <title>Section-level genome sequencing and comparative genomics of Aspergillus sections Usti and Cavernicolus.</title>
        <authorList>
            <consortium name="Lawrence Berkeley National Laboratory"/>
            <person name="Nybo J.L."/>
            <person name="Vesth T.C."/>
            <person name="Theobald S."/>
            <person name="Frisvad J.C."/>
            <person name="Larsen T.O."/>
            <person name="Kjaerboelling I."/>
            <person name="Rothschild-Mancinelli K."/>
            <person name="Lyhne E.K."/>
            <person name="Kogle M.E."/>
            <person name="Barry K."/>
            <person name="Clum A."/>
            <person name="Na H."/>
            <person name="Ledsgaard L."/>
            <person name="Lin J."/>
            <person name="Lipzen A."/>
            <person name="Kuo A."/>
            <person name="Riley R."/>
            <person name="Mondo S."/>
            <person name="Labutti K."/>
            <person name="Haridas S."/>
            <person name="Pangalinan J."/>
            <person name="Salamov A.A."/>
            <person name="Simmons B.A."/>
            <person name="Magnuson J.K."/>
            <person name="Chen J."/>
            <person name="Drula E."/>
            <person name="Henrissat B."/>
            <person name="Wiebenga A."/>
            <person name="Lubbers R.J."/>
            <person name="Gomes A.C."/>
            <person name="Macurrencykelacurrency M.R."/>
            <person name="Stajich J."/>
            <person name="Grigoriev I.V."/>
            <person name="Mortensen U.H."/>
            <person name="De Vries R.P."/>
            <person name="Baker S.E."/>
            <person name="Andersen M.R."/>
        </authorList>
    </citation>
    <scope>NUCLEOTIDE SEQUENCE [LARGE SCALE GENOMIC DNA]</scope>
    <source>
        <strain evidence="2 3">CBS 449.75</strain>
    </source>
</reference>
<keyword evidence="3" id="KW-1185">Reference proteome</keyword>
<dbReference type="EMBL" id="JBFXLQ010000070">
    <property type="protein sequence ID" value="KAL2862261.1"/>
    <property type="molecule type" value="Genomic_DNA"/>
</dbReference>
<feature type="region of interest" description="Disordered" evidence="1">
    <location>
        <begin position="1"/>
        <end position="37"/>
    </location>
</feature>
<evidence type="ECO:0000313" key="2">
    <source>
        <dbReference type="EMBL" id="KAL2862261.1"/>
    </source>
</evidence>
<sequence length="163" mass="19139">MKAVEDPFKKEESELEEANLGIHDDYKPYVPETHHNDDEEMKYTPELEGPAMPDVRVARLLEVYQQAKEDYLREKERYGVESLPAVRFLRDTAENTLRYLHDNGLSGHAWVPDLEETFAAARDRTVQLLGGRKRHFDEGRWGRRSRKRGRRIVDSYRPREGGQ</sequence>
<evidence type="ECO:0000313" key="3">
    <source>
        <dbReference type="Proteomes" id="UP001610432"/>
    </source>
</evidence>